<comment type="caution">
    <text evidence="1">The sequence shown here is derived from an EMBL/GenBank/DDBJ whole genome shotgun (WGS) entry which is preliminary data.</text>
</comment>
<evidence type="ECO:0000313" key="1">
    <source>
        <dbReference type="EMBL" id="KAJ9087964.1"/>
    </source>
</evidence>
<keyword evidence="2" id="KW-1185">Reference proteome</keyword>
<accession>A0ACC2UM20</accession>
<dbReference type="Proteomes" id="UP001165960">
    <property type="component" value="Unassembled WGS sequence"/>
</dbReference>
<dbReference type="EMBL" id="QTSX02000172">
    <property type="protein sequence ID" value="KAJ9087964.1"/>
    <property type="molecule type" value="Genomic_DNA"/>
</dbReference>
<sequence length="208" mass="24158">MSFTSNILCYETPSLKLYAHGDVGIHTMGLFNGNAPMTKRKDTYWRNNSNFTNHFLSLAERLHKSNISTYQLKRIEPITFYYWEGGSPVTDPICCFENEQCTANLTWNGRAWISKISKQWIKSPSFEIPVWSKASYTRTDKSKKVKFSYTFNGPKNKTVYFNQMTPMIMFQFNNVFPSSAFNPIWLNCSHSLTMEGVMGITEQDLFHM</sequence>
<organism evidence="1 2">
    <name type="scientific">Entomophthora muscae</name>
    <dbReference type="NCBI Taxonomy" id="34485"/>
    <lineage>
        <taxon>Eukaryota</taxon>
        <taxon>Fungi</taxon>
        <taxon>Fungi incertae sedis</taxon>
        <taxon>Zoopagomycota</taxon>
        <taxon>Entomophthoromycotina</taxon>
        <taxon>Entomophthoromycetes</taxon>
        <taxon>Entomophthorales</taxon>
        <taxon>Entomophthoraceae</taxon>
        <taxon>Entomophthora</taxon>
    </lineage>
</organism>
<evidence type="ECO:0000313" key="2">
    <source>
        <dbReference type="Proteomes" id="UP001165960"/>
    </source>
</evidence>
<gene>
    <name evidence="1" type="ORF">DSO57_1027822</name>
</gene>
<name>A0ACC2UM20_9FUNG</name>
<protein>
    <submittedName>
        <fullName evidence="1">Uncharacterized protein</fullName>
    </submittedName>
</protein>
<reference evidence="1" key="1">
    <citation type="submission" date="2022-04" db="EMBL/GenBank/DDBJ databases">
        <title>Genome of the entomopathogenic fungus Entomophthora muscae.</title>
        <authorList>
            <person name="Elya C."/>
            <person name="Lovett B.R."/>
            <person name="Lee E."/>
            <person name="Macias A.M."/>
            <person name="Hajek A.E."/>
            <person name="De Bivort B.L."/>
            <person name="Kasson M.T."/>
            <person name="De Fine Licht H.H."/>
            <person name="Stajich J.E."/>
        </authorList>
    </citation>
    <scope>NUCLEOTIDE SEQUENCE</scope>
    <source>
        <strain evidence="1">Berkeley</strain>
    </source>
</reference>
<proteinExistence type="predicted"/>